<keyword evidence="2" id="KW-1185">Reference proteome</keyword>
<evidence type="ECO:0000313" key="1">
    <source>
        <dbReference type="EMBL" id="GME25019.1"/>
    </source>
</evidence>
<name>A0ACB5RWY4_9PEZI</name>
<dbReference type="Proteomes" id="UP001165186">
    <property type="component" value="Unassembled WGS sequence"/>
</dbReference>
<reference evidence="1" key="1">
    <citation type="submission" date="2024-09" db="EMBL/GenBank/DDBJ databases">
        <title>Draft Genome Sequences of Neofusicoccum parvum.</title>
        <authorList>
            <person name="Ashida A."/>
            <person name="Camagna M."/>
            <person name="Tanaka A."/>
            <person name="Takemoto D."/>
        </authorList>
    </citation>
    <scope>NUCLEOTIDE SEQUENCE</scope>
    <source>
        <strain evidence="1">PPO83</strain>
    </source>
</reference>
<accession>A0ACB5RWY4</accession>
<sequence>MDDPTPAHVNPDAPIDPNTVFQLKGIPATIHGKEPTKADAVALLTQAWPRCQDARIAICTLSTDPSSPTTLTATLNFTAARANNPPTSATTPPAVTLPPDHAPTTLTLTSTFLTPTQSTTLHALRSPRPPPFDPPPCAWLPAHPAFTTWLDGDASNVLRLRGPAGAGKTAAARRVARHLREAPVVGEERLVLTHFGADAPWRGLLAQVLPLWPERVGEAVRRGRGGGEEGAAAGFLGVLAEGAGEVGGVVVVVGGVEGMGEGGREVVRELRRLAWRGEVKVCFSERGVEGEEEGEECVVDVAEWNGDDIRRVVHGRLWCEGEECGVDHMRIEEEVVQRAAGNFQWASVVAEELAGLRRSRQTLPTLREKLATMPSDLDQLYGSMLGQIDPDKRPQALRLFRWMQSAQEPLSITELQHAMILDSDTHYTSIEEYKKDPGFVHISDMASHVKKLSRGLVAVEEYSDRPHPDTPADLRVWPIHHSVSEYLFQRGGLALLAGPDAEPSLESSLLNISRCCIRYLKMREVVEETQKRLDFAEAMLEIGNDIESGLSLENPGALAALSRKIEDVAEAWNLDLKPDHGFQDANDLPPSEASSRIQTAFSWLAATIARQTTRNFPFASHAVHSLHTHLLTVDRAGLPHPDLTSPHTWSPSTNFLDSWRHLALLLHPLHPPTPFSAPPPPPPPRSTTPLHHIARHALLSSLPPALTTAPPTHLTHRDATAHTPLTAALSSHPHAVPSLLAPLLAHPATDPATPDPAGRVPLSLAAQAGSLPAVDALLRCAAAAETLDRPDAAGRAPLSYAAEVGARGVVERLLGAGGGAVEVGRVDGAGRTAVGWAVVGGYAGVVGVLGGGVEGGVLEWAVRRGEVRLVKGALEEEEGEGGTYARVEVLRRVREMVGVVGGDEEEGDPVEEARVWLRQNLWRFEERAERKEEIWRLMAERRKKKKKKEREERLAVVASNQGPGKKINSRL</sequence>
<protein>
    <submittedName>
        <fullName evidence="1">Uncharacterized protein</fullName>
    </submittedName>
</protein>
<gene>
    <name evidence="1" type="primary">g3707</name>
    <name evidence="1" type="ORF">NpPPO83_00003707</name>
</gene>
<comment type="caution">
    <text evidence="1">The sequence shown here is derived from an EMBL/GenBank/DDBJ whole genome shotgun (WGS) entry which is preliminary data.</text>
</comment>
<evidence type="ECO:0000313" key="2">
    <source>
        <dbReference type="Proteomes" id="UP001165186"/>
    </source>
</evidence>
<proteinExistence type="predicted"/>
<dbReference type="EMBL" id="BSXG01000016">
    <property type="protein sequence ID" value="GME25019.1"/>
    <property type="molecule type" value="Genomic_DNA"/>
</dbReference>
<organism evidence="1 2">
    <name type="scientific">Neofusicoccum parvum</name>
    <dbReference type="NCBI Taxonomy" id="310453"/>
    <lineage>
        <taxon>Eukaryota</taxon>
        <taxon>Fungi</taxon>
        <taxon>Dikarya</taxon>
        <taxon>Ascomycota</taxon>
        <taxon>Pezizomycotina</taxon>
        <taxon>Dothideomycetes</taxon>
        <taxon>Dothideomycetes incertae sedis</taxon>
        <taxon>Botryosphaeriales</taxon>
        <taxon>Botryosphaeriaceae</taxon>
        <taxon>Neofusicoccum</taxon>
    </lineage>
</organism>